<dbReference type="Proteomes" id="UP000822688">
    <property type="component" value="Chromosome 11"/>
</dbReference>
<accession>A0A8T0GAA9</accession>
<dbReference type="EMBL" id="CM026432">
    <property type="protein sequence ID" value="KAG0556061.1"/>
    <property type="molecule type" value="Genomic_DNA"/>
</dbReference>
<evidence type="ECO:0000256" key="1">
    <source>
        <dbReference type="SAM" id="Phobius"/>
    </source>
</evidence>
<evidence type="ECO:0000313" key="2">
    <source>
        <dbReference type="EMBL" id="KAG0556061.1"/>
    </source>
</evidence>
<proteinExistence type="predicted"/>
<reference evidence="2 3" key="1">
    <citation type="submission" date="2020-06" db="EMBL/GenBank/DDBJ databases">
        <title>WGS assembly of Ceratodon purpureus strain R40.</title>
        <authorList>
            <person name="Carey S.B."/>
            <person name="Jenkins J."/>
            <person name="Shu S."/>
            <person name="Lovell J.T."/>
            <person name="Sreedasyam A."/>
            <person name="Maumus F."/>
            <person name="Tiley G.P."/>
            <person name="Fernandez-Pozo N."/>
            <person name="Barry K."/>
            <person name="Chen C."/>
            <person name="Wang M."/>
            <person name="Lipzen A."/>
            <person name="Daum C."/>
            <person name="Saski C.A."/>
            <person name="Payton A.C."/>
            <person name="Mcbreen J.C."/>
            <person name="Conrad R.E."/>
            <person name="Kollar L.M."/>
            <person name="Olsson S."/>
            <person name="Huttunen S."/>
            <person name="Landis J.B."/>
            <person name="Wickett N.J."/>
            <person name="Johnson M.G."/>
            <person name="Rensing S.A."/>
            <person name="Grimwood J."/>
            <person name="Schmutz J."/>
            <person name="Mcdaniel S.F."/>
        </authorList>
    </citation>
    <scope>NUCLEOTIDE SEQUENCE [LARGE SCALE GENOMIC DNA]</scope>
    <source>
        <strain evidence="2 3">R40</strain>
    </source>
</reference>
<keyword evidence="3" id="KW-1185">Reference proteome</keyword>
<evidence type="ECO:0000313" key="3">
    <source>
        <dbReference type="Proteomes" id="UP000822688"/>
    </source>
</evidence>
<gene>
    <name evidence="2" type="ORF">KC19_11G022700</name>
</gene>
<feature type="transmembrane region" description="Helical" evidence="1">
    <location>
        <begin position="68"/>
        <end position="86"/>
    </location>
</feature>
<keyword evidence="1" id="KW-1133">Transmembrane helix</keyword>
<comment type="caution">
    <text evidence="2">The sequence shown here is derived from an EMBL/GenBank/DDBJ whole genome shotgun (WGS) entry which is preliminary data.</text>
</comment>
<keyword evidence="1" id="KW-0812">Transmembrane</keyword>
<protein>
    <submittedName>
        <fullName evidence="2">Uncharacterized protein</fullName>
    </submittedName>
</protein>
<sequence>MTPLDQGIIYEVVALAQALMRIGGLCPMGKLGVSIFVSLEVVAEVTSTVRGPCFRLWSSIARSALHQLLTYLLILCTGLANFGFMYY</sequence>
<name>A0A8T0GAA9_CERPU</name>
<keyword evidence="1" id="KW-0472">Membrane</keyword>
<dbReference type="AlphaFoldDB" id="A0A8T0GAA9"/>
<organism evidence="2 3">
    <name type="scientific">Ceratodon purpureus</name>
    <name type="common">Fire moss</name>
    <name type="synonym">Dicranum purpureum</name>
    <dbReference type="NCBI Taxonomy" id="3225"/>
    <lineage>
        <taxon>Eukaryota</taxon>
        <taxon>Viridiplantae</taxon>
        <taxon>Streptophyta</taxon>
        <taxon>Embryophyta</taxon>
        <taxon>Bryophyta</taxon>
        <taxon>Bryophytina</taxon>
        <taxon>Bryopsida</taxon>
        <taxon>Dicranidae</taxon>
        <taxon>Pseudoditrichales</taxon>
        <taxon>Ditrichaceae</taxon>
        <taxon>Ceratodon</taxon>
    </lineage>
</organism>